<dbReference type="InterPro" id="IPR015797">
    <property type="entry name" value="NUDIX_hydrolase-like_dom_sf"/>
</dbReference>
<dbReference type="SUPFAM" id="SSF55811">
    <property type="entry name" value="Nudix"/>
    <property type="match status" value="1"/>
</dbReference>
<dbReference type="EMBL" id="PISD01000020">
    <property type="protein sequence ID" value="PKG28983.1"/>
    <property type="molecule type" value="Genomic_DNA"/>
</dbReference>
<dbReference type="InterPro" id="IPR045121">
    <property type="entry name" value="CoAse"/>
</dbReference>
<dbReference type="PANTHER" id="PTHR12992">
    <property type="entry name" value="NUDIX HYDROLASE"/>
    <property type="match status" value="1"/>
</dbReference>
<dbReference type="GO" id="GO:0010945">
    <property type="term" value="F:coenzyme A diphosphatase activity"/>
    <property type="evidence" value="ECO:0007669"/>
    <property type="project" value="InterPro"/>
</dbReference>
<comment type="cofactor">
    <cofactor evidence="1">
        <name>Mn(2+)</name>
        <dbReference type="ChEBI" id="CHEBI:29035"/>
    </cofactor>
</comment>
<dbReference type="GO" id="GO:0046872">
    <property type="term" value="F:metal ion binding"/>
    <property type="evidence" value="ECO:0007669"/>
    <property type="project" value="UniProtKB-KW"/>
</dbReference>
<dbReference type="InterPro" id="IPR000086">
    <property type="entry name" value="NUDIX_hydrolase_dom"/>
</dbReference>
<accession>A0A2N0ZHK1</accession>
<keyword evidence="3" id="KW-0479">Metal-binding</keyword>
<evidence type="ECO:0000256" key="1">
    <source>
        <dbReference type="ARBA" id="ARBA00001936"/>
    </source>
</evidence>
<evidence type="ECO:0000256" key="5">
    <source>
        <dbReference type="ARBA" id="ARBA00022842"/>
    </source>
</evidence>
<dbReference type="AlphaFoldDB" id="A0A2N0ZHK1"/>
<keyword evidence="9" id="KW-1185">Reference proteome</keyword>
<dbReference type="Gene3D" id="3.90.79.10">
    <property type="entry name" value="Nucleoside Triphosphate Pyrophosphohydrolase"/>
    <property type="match status" value="1"/>
</dbReference>
<comment type="cofactor">
    <cofactor evidence="2">
        <name>Mg(2+)</name>
        <dbReference type="ChEBI" id="CHEBI:18420"/>
    </cofactor>
</comment>
<organism evidence="8 9">
    <name type="scientific">Cytobacillus horneckiae</name>
    <dbReference type="NCBI Taxonomy" id="549687"/>
    <lineage>
        <taxon>Bacteria</taxon>
        <taxon>Bacillati</taxon>
        <taxon>Bacillota</taxon>
        <taxon>Bacilli</taxon>
        <taxon>Bacillales</taxon>
        <taxon>Bacillaceae</taxon>
        <taxon>Cytobacillus</taxon>
    </lineage>
</organism>
<sequence length="206" mass="24077">MEIKQLVEQLSDRKPVILGSEQFAKFAVLLPLIEKEGQTHILFEVRSLKMRRQPGEICFPGGRVDEGDKNEKYTAVRETTEELGITEQEIEVFASLDYMITPFKTIIYPYVGRLPNSPSFTPNPSEVEEVFTVPIKHFLNEGAKIHYIDFKPELNGDFPYHQIPGGEKYKWQSRKMEEVFYYYEDRVIWGLTARILQHFLTLIQKN</sequence>
<evidence type="ECO:0000256" key="6">
    <source>
        <dbReference type="ARBA" id="ARBA00023211"/>
    </source>
</evidence>
<dbReference type="PROSITE" id="PS51462">
    <property type="entry name" value="NUDIX"/>
    <property type="match status" value="1"/>
</dbReference>
<evidence type="ECO:0000256" key="3">
    <source>
        <dbReference type="ARBA" id="ARBA00022723"/>
    </source>
</evidence>
<protein>
    <submittedName>
        <fullName evidence="8">CoA pyrophosphatase</fullName>
    </submittedName>
</protein>
<keyword evidence="4" id="KW-0378">Hydrolase</keyword>
<dbReference type="Proteomes" id="UP000233343">
    <property type="component" value="Unassembled WGS sequence"/>
</dbReference>
<comment type="caution">
    <text evidence="8">The sequence shown here is derived from an EMBL/GenBank/DDBJ whole genome shotgun (WGS) entry which is preliminary data.</text>
</comment>
<dbReference type="RefSeq" id="WP_066195645.1">
    <property type="nucleotide sequence ID" value="NZ_JARMMB010000038.1"/>
</dbReference>
<evidence type="ECO:0000256" key="2">
    <source>
        <dbReference type="ARBA" id="ARBA00001946"/>
    </source>
</evidence>
<evidence type="ECO:0000313" key="8">
    <source>
        <dbReference type="EMBL" id="PKG28983.1"/>
    </source>
</evidence>
<evidence type="ECO:0000259" key="7">
    <source>
        <dbReference type="PROSITE" id="PS51462"/>
    </source>
</evidence>
<dbReference type="Pfam" id="PF00293">
    <property type="entry name" value="NUDIX"/>
    <property type="match status" value="1"/>
</dbReference>
<evidence type="ECO:0000313" key="9">
    <source>
        <dbReference type="Proteomes" id="UP000233343"/>
    </source>
</evidence>
<dbReference type="PANTHER" id="PTHR12992:SF11">
    <property type="entry name" value="MITOCHONDRIAL COENZYME A DIPHOSPHATASE NUDT8"/>
    <property type="match status" value="1"/>
</dbReference>
<name>A0A2N0ZHK1_9BACI</name>
<dbReference type="CDD" id="cd03426">
    <property type="entry name" value="NUDIX_CoAse_Nudt7"/>
    <property type="match status" value="1"/>
</dbReference>
<gene>
    <name evidence="8" type="ORF">CWS20_10720</name>
</gene>
<evidence type="ECO:0000256" key="4">
    <source>
        <dbReference type="ARBA" id="ARBA00022801"/>
    </source>
</evidence>
<reference evidence="8 9" key="1">
    <citation type="journal article" date="2010" name="Int. J. Syst. Evol. Microbiol.">
        <title>Bacillus horneckiae sp. nov., isolated from a spacecraft-assembly clean room.</title>
        <authorList>
            <person name="Vaishampayan P."/>
            <person name="Probst A."/>
            <person name="Krishnamurthi S."/>
            <person name="Ghosh S."/>
            <person name="Osman S."/>
            <person name="McDowall A."/>
            <person name="Ruckmani A."/>
            <person name="Mayilraj S."/>
            <person name="Venkateswaran K."/>
        </authorList>
    </citation>
    <scope>NUCLEOTIDE SEQUENCE [LARGE SCALE GENOMIC DNA]</scope>
    <source>
        <strain evidence="9">1PO1SC</strain>
    </source>
</reference>
<keyword evidence="6" id="KW-0464">Manganese</keyword>
<proteinExistence type="predicted"/>
<feature type="domain" description="Nudix hydrolase" evidence="7">
    <location>
        <begin position="23"/>
        <end position="160"/>
    </location>
</feature>
<keyword evidence="5" id="KW-0460">Magnesium</keyword>